<name>A0A3A4JZI9_9NOCA</name>
<evidence type="ECO:0000313" key="2">
    <source>
        <dbReference type="EMBL" id="RJO70086.1"/>
    </source>
</evidence>
<dbReference type="AlphaFoldDB" id="A0A3A4JZI9"/>
<dbReference type="InterPro" id="IPR028994">
    <property type="entry name" value="Integrin_alpha_N"/>
</dbReference>
<dbReference type="EMBL" id="QZFU01000041">
    <property type="protein sequence ID" value="RJO70086.1"/>
    <property type="molecule type" value="Genomic_DNA"/>
</dbReference>
<dbReference type="Proteomes" id="UP000266677">
    <property type="component" value="Unassembled WGS sequence"/>
</dbReference>
<keyword evidence="1" id="KW-0732">Signal</keyword>
<protein>
    <submittedName>
        <fullName evidence="2">VCBS repeat-containing protein</fullName>
    </submittedName>
</protein>
<dbReference type="Pfam" id="PF13517">
    <property type="entry name" value="FG-GAP_3"/>
    <property type="match status" value="3"/>
</dbReference>
<organism evidence="2 3">
    <name type="scientific">Nocardia panacis</name>
    <dbReference type="NCBI Taxonomy" id="2340916"/>
    <lineage>
        <taxon>Bacteria</taxon>
        <taxon>Bacillati</taxon>
        <taxon>Actinomycetota</taxon>
        <taxon>Actinomycetes</taxon>
        <taxon>Mycobacteriales</taxon>
        <taxon>Nocardiaceae</taxon>
        <taxon>Nocardia</taxon>
    </lineage>
</organism>
<dbReference type="SUPFAM" id="SSF69318">
    <property type="entry name" value="Integrin alpha N-terminal domain"/>
    <property type="match status" value="2"/>
</dbReference>
<dbReference type="Gene3D" id="2.130.10.130">
    <property type="entry name" value="Integrin alpha, N-terminal"/>
    <property type="match status" value="3"/>
</dbReference>
<evidence type="ECO:0000256" key="1">
    <source>
        <dbReference type="ARBA" id="ARBA00022729"/>
    </source>
</evidence>
<dbReference type="PANTHER" id="PTHR44103:SF1">
    <property type="entry name" value="PROPROTEIN CONVERTASE P"/>
    <property type="match status" value="1"/>
</dbReference>
<sequence length="390" mass="39848">MEERMSRTLRVIGALGALVLAGNTIVALGAGSTASADPLPQLVGPAVPAVADLDGDGYPDVVFSDFLLGGGISVFLTDPAGGFKPAVHYPTGAQADYVAIADLNHDNVLDLVVTNFSSNTVSILLGNGDGTFAPAVDYRTDLAPGAVVVGDFDKDGNLDIATSNQAPSWSVLLGNGDGTFRPATNISTQLGIGSGSADLADFDGDGNLDLLRGNYINSTIQIYRGRGDGTFEPPTTMRDGAGMAWYGMARDINGDGKPDILFSNLAAGTVTTLINNGDGTFAPARAYPTGGLLPQCFDVADINGDGLPDLVVANAGDSSISVLLGTAPGVFGPPHTFPSGGLFPLSTPILADFNQDGKLDMVIGNTGTGNITLRYGNGDGTFGDPIQYQA</sequence>
<reference evidence="2 3" key="1">
    <citation type="submission" date="2018-09" db="EMBL/GenBank/DDBJ databases">
        <title>YIM PH21274 draft genome.</title>
        <authorList>
            <person name="Miao C."/>
        </authorList>
    </citation>
    <scope>NUCLEOTIDE SEQUENCE [LARGE SCALE GENOMIC DNA]</scope>
    <source>
        <strain evidence="2 3">YIM PH 21724</strain>
    </source>
</reference>
<accession>A0A3A4JZI9</accession>
<comment type="caution">
    <text evidence="2">The sequence shown here is derived from an EMBL/GenBank/DDBJ whole genome shotgun (WGS) entry which is preliminary data.</text>
</comment>
<keyword evidence="3" id="KW-1185">Reference proteome</keyword>
<gene>
    <name evidence="2" type="ORF">D5S18_30005</name>
</gene>
<dbReference type="InterPro" id="IPR013517">
    <property type="entry name" value="FG-GAP"/>
</dbReference>
<evidence type="ECO:0000313" key="3">
    <source>
        <dbReference type="Proteomes" id="UP000266677"/>
    </source>
</evidence>
<dbReference type="PANTHER" id="PTHR44103">
    <property type="entry name" value="PROPROTEIN CONVERTASE P"/>
    <property type="match status" value="1"/>
</dbReference>
<proteinExistence type="predicted"/>